<gene>
    <name evidence="8" type="ordered locus">Acel_0869</name>
</gene>
<feature type="transmembrane region" description="Helical" evidence="7">
    <location>
        <begin position="132"/>
        <end position="150"/>
    </location>
</feature>
<feature type="transmembrane region" description="Helical" evidence="7">
    <location>
        <begin position="83"/>
        <end position="100"/>
    </location>
</feature>
<feature type="region of interest" description="Disordered" evidence="6">
    <location>
        <begin position="313"/>
        <end position="346"/>
    </location>
</feature>
<evidence type="ECO:0000256" key="4">
    <source>
        <dbReference type="ARBA" id="ARBA00022989"/>
    </source>
</evidence>
<feature type="transmembrane region" description="Helical" evidence="7">
    <location>
        <begin position="224"/>
        <end position="246"/>
    </location>
</feature>
<dbReference type="FunCoup" id="A0LT82">
    <property type="interactions" value="50"/>
</dbReference>
<evidence type="ECO:0000256" key="5">
    <source>
        <dbReference type="ARBA" id="ARBA00023136"/>
    </source>
</evidence>
<feature type="transmembrane region" description="Helical" evidence="7">
    <location>
        <begin position="258"/>
        <end position="275"/>
    </location>
</feature>
<dbReference type="NCBIfam" id="TIGR03718">
    <property type="entry name" value="R_switched_Alx"/>
    <property type="match status" value="1"/>
</dbReference>
<dbReference type="InParanoid" id="A0LT82"/>
<comment type="subcellular location">
    <subcellularLocation>
        <location evidence="1">Membrane</location>
        <topology evidence="1">Multi-pass membrane protein</topology>
    </subcellularLocation>
</comment>
<keyword evidence="4 7" id="KW-1133">Transmembrane helix</keyword>
<dbReference type="RefSeq" id="WP_011719705.1">
    <property type="nucleotide sequence ID" value="NC_008578.1"/>
</dbReference>
<proteinExistence type="inferred from homology"/>
<feature type="transmembrane region" description="Helical" evidence="7">
    <location>
        <begin position="287"/>
        <end position="307"/>
    </location>
</feature>
<evidence type="ECO:0000256" key="3">
    <source>
        <dbReference type="ARBA" id="ARBA00022692"/>
    </source>
</evidence>
<keyword evidence="9" id="KW-1185">Reference proteome</keyword>
<dbReference type="Pfam" id="PF03741">
    <property type="entry name" value="TerC"/>
    <property type="match status" value="1"/>
</dbReference>
<dbReference type="EMBL" id="CP000481">
    <property type="protein sequence ID" value="ABK52642.1"/>
    <property type="molecule type" value="Genomic_DNA"/>
</dbReference>
<keyword evidence="3 7" id="KW-0812">Transmembrane</keyword>
<evidence type="ECO:0000256" key="6">
    <source>
        <dbReference type="SAM" id="MobiDB-lite"/>
    </source>
</evidence>
<evidence type="ECO:0000256" key="7">
    <source>
        <dbReference type="SAM" id="Phobius"/>
    </source>
</evidence>
<dbReference type="InterPro" id="IPR022369">
    <property type="entry name" value="Integral_membrane_TerC_rswitch"/>
</dbReference>
<protein>
    <submittedName>
        <fullName evidence="8">Integral membrane protein TerC</fullName>
    </submittedName>
</protein>
<name>A0LT82_ACIC1</name>
<evidence type="ECO:0000313" key="9">
    <source>
        <dbReference type="Proteomes" id="UP000008221"/>
    </source>
</evidence>
<dbReference type="GO" id="GO:0016020">
    <property type="term" value="C:membrane"/>
    <property type="evidence" value="ECO:0007669"/>
    <property type="project" value="UniProtKB-SubCell"/>
</dbReference>
<dbReference type="KEGG" id="ace:Acel_0869"/>
<evidence type="ECO:0000256" key="2">
    <source>
        <dbReference type="ARBA" id="ARBA00007511"/>
    </source>
</evidence>
<sequence length="346" mass="37490">MLIIHWWVYLLTIAVLGVLIVADVWLSVRRPHVPSMREAAAWIGLYVGLAAVFAAGLGLLSGWRWTGEFVAGWLTEYSLSVDNIFVFALLFVSFGTPAVYQQKALLWGIVIALVLRGAFIAAGAAAIQRFTATFYVFGAILFITAVQLLRSSGHAPDPKRNPLWRLAARVLPTTDSYAGGRIVTRDAGRWVTTPLFLVLIAIGTTDVLFALDSIPAIYGLTREPYIVLTANAFALMGLRQLYFLLLGLLGRLRYLRHGLAVILGFIGVKLVLEAAHQSVEGLPEVPIWLSLAVIFAVLAVTTLLSVLRTARPAPVEPARPSGTGGSSSDARSIEPGRRTSSAPPHR</sequence>
<feature type="transmembrane region" description="Helical" evidence="7">
    <location>
        <begin position="6"/>
        <end position="28"/>
    </location>
</feature>
<dbReference type="InterPro" id="IPR005496">
    <property type="entry name" value="Integral_membrane_TerC"/>
</dbReference>
<dbReference type="eggNOG" id="COG0861">
    <property type="taxonomic scope" value="Bacteria"/>
</dbReference>
<comment type="similarity">
    <text evidence="2">Belongs to the TerC family.</text>
</comment>
<dbReference type="AlphaFoldDB" id="A0LT82"/>
<dbReference type="Proteomes" id="UP000008221">
    <property type="component" value="Chromosome"/>
</dbReference>
<evidence type="ECO:0000313" key="8">
    <source>
        <dbReference type="EMBL" id="ABK52642.1"/>
    </source>
</evidence>
<keyword evidence="5 7" id="KW-0472">Membrane</keyword>
<feature type="transmembrane region" description="Helical" evidence="7">
    <location>
        <begin position="40"/>
        <end position="63"/>
    </location>
</feature>
<dbReference type="PANTHER" id="PTHR30238:SF0">
    <property type="entry name" value="THYLAKOID MEMBRANE PROTEIN TERC, CHLOROPLASTIC"/>
    <property type="match status" value="1"/>
</dbReference>
<organism evidence="8 9">
    <name type="scientific">Acidothermus cellulolyticus (strain ATCC 43068 / DSM 8971 / 11B)</name>
    <dbReference type="NCBI Taxonomy" id="351607"/>
    <lineage>
        <taxon>Bacteria</taxon>
        <taxon>Bacillati</taxon>
        <taxon>Actinomycetota</taxon>
        <taxon>Actinomycetes</taxon>
        <taxon>Acidothermales</taxon>
        <taxon>Acidothermaceae</taxon>
        <taxon>Acidothermus</taxon>
    </lineage>
</organism>
<accession>A0LT82</accession>
<dbReference type="HOGENOM" id="CLU_045644_0_1_11"/>
<feature type="transmembrane region" description="Helical" evidence="7">
    <location>
        <begin position="195"/>
        <end position="218"/>
    </location>
</feature>
<dbReference type="PANTHER" id="PTHR30238">
    <property type="entry name" value="MEMBRANE BOUND PREDICTED REDOX MODULATOR"/>
    <property type="match status" value="1"/>
</dbReference>
<evidence type="ECO:0000256" key="1">
    <source>
        <dbReference type="ARBA" id="ARBA00004141"/>
    </source>
</evidence>
<feature type="transmembrane region" description="Helical" evidence="7">
    <location>
        <begin position="105"/>
        <end position="126"/>
    </location>
</feature>
<reference evidence="8 9" key="1">
    <citation type="journal article" date="2009" name="Genome Res.">
        <title>Complete genome of the cellulolytic thermophile Acidothermus cellulolyticus 11B provides insights into its ecophysiological and evolutionary adaptations.</title>
        <authorList>
            <person name="Barabote R.D."/>
            <person name="Xie G."/>
            <person name="Leu D.H."/>
            <person name="Normand P."/>
            <person name="Necsulea A."/>
            <person name="Daubin V."/>
            <person name="Medigue C."/>
            <person name="Adney W.S."/>
            <person name="Xu X.C."/>
            <person name="Lapidus A."/>
            <person name="Parales R.E."/>
            <person name="Detter C."/>
            <person name="Pujic P."/>
            <person name="Bruce D."/>
            <person name="Lavire C."/>
            <person name="Challacombe J.F."/>
            <person name="Brettin T.S."/>
            <person name="Berry A.M."/>
        </authorList>
    </citation>
    <scope>NUCLEOTIDE SEQUENCE [LARGE SCALE GENOMIC DNA]</scope>
    <source>
        <strain evidence="9">ATCC 43068 / DSM 8971 / 11B</strain>
    </source>
</reference>